<protein>
    <recommendedName>
        <fullName evidence="3">CopG family transcriptional regulator</fullName>
    </recommendedName>
</protein>
<reference evidence="2" key="1">
    <citation type="journal article" date="2019" name="Int. J. Syst. Evol. Microbiol.">
        <title>The Global Catalogue of Microorganisms (GCM) 10K type strain sequencing project: providing services to taxonomists for standard genome sequencing and annotation.</title>
        <authorList>
            <consortium name="The Broad Institute Genomics Platform"/>
            <consortium name="The Broad Institute Genome Sequencing Center for Infectious Disease"/>
            <person name="Wu L."/>
            <person name="Ma J."/>
        </authorList>
    </citation>
    <scope>NUCLEOTIDE SEQUENCE [LARGE SCALE GENOMIC DNA]</scope>
    <source>
        <strain evidence="2">CCUG 54522</strain>
    </source>
</reference>
<proteinExistence type="predicted"/>
<accession>A0ABW1LN54</accession>
<gene>
    <name evidence="1" type="ORF">ACFPYL_17330</name>
</gene>
<evidence type="ECO:0000313" key="2">
    <source>
        <dbReference type="Proteomes" id="UP001596135"/>
    </source>
</evidence>
<dbReference type="EMBL" id="JBHSRJ010000006">
    <property type="protein sequence ID" value="MFC6044856.1"/>
    <property type="molecule type" value="Genomic_DNA"/>
</dbReference>
<evidence type="ECO:0000313" key="1">
    <source>
        <dbReference type="EMBL" id="MFC6044856.1"/>
    </source>
</evidence>
<evidence type="ECO:0008006" key="3">
    <source>
        <dbReference type="Google" id="ProtNLM"/>
    </source>
</evidence>
<keyword evidence="2" id="KW-1185">Reference proteome</keyword>
<comment type="caution">
    <text evidence="1">The sequence shown here is derived from an EMBL/GenBank/DDBJ whole genome shotgun (WGS) entry which is preliminary data.</text>
</comment>
<dbReference type="Proteomes" id="UP001596135">
    <property type="component" value="Unassembled WGS sequence"/>
</dbReference>
<organism evidence="1 2">
    <name type="scientific">Nocardioides hankookensis</name>
    <dbReference type="NCBI Taxonomy" id="443157"/>
    <lineage>
        <taxon>Bacteria</taxon>
        <taxon>Bacillati</taxon>
        <taxon>Actinomycetota</taxon>
        <taxon>Actinomycetes</taxon>
        <taxon>Propionibacteriales</taxon>
        <taxon>Nocardioidaceae</taxon>
        <taxon>Nocardioides</taxon>
    </lineage>
</organism>
<dbReference type="RefSeq" id="WP_379157004.1">
    <property type="nucleotide sequence ID" value="NZ_JBHSRJ010000006.1"/>
</dbReference>
<name>A0ABW1LN54_9ACTN</name>
<sequence>MAGRKSKGDRHAFMTRVPREAADRLIEEAESLGVPYSDLIAFHVATAYGCDMALQPRNDPKQGELSLKNVS</sequence>